<sequence length="198" mass="20056">MRAQPPAESGRTAPAAPPALAHTRARPGHWLGTAVALAAVVTGAVLLGPGEDRAPAADRVPAADAPDPAAARYPLDCGAAGVEVVQRAAADLDADGRPETVAVVRCRTGAGTPPSGVYVLAPSRGAGGSPRVVATLLDPGQRMSVTDFSAAGSTISATLLGYSAPGVPRCCPDLRRGVEWRWREGKFVLTPLPTANSV</sequence>
<organism evidence="1 2">
    <name type="scientific">Streptomyces gamaensis</name>
    <dbReference type="NCBI Taxonomy" id="1763542"/>
    <lineage>
        <taxon>Bacteria</taxon>
        <taxon>Bacillati</taxon>
        <taxon>Actinomycetota</taxon>
        <taxon>Actinomycetes</taxon>
        <taxon>Kitasatosporales</taxon>
        <taxon>Streptomycetaceae</taxon>
        <taxon>Streptomyces</taxon>
    </lineage>
</organism>
<evidence type="ECO:0000313" key="2">
    <source>
        <dbReference type="Proteomes" id="UP001596083"/>
    </source>
</evidence>
<accession>A0ABW0YQ61</accession>
<reference evidence="2" key="1">
    <citation type="journal article" date="2019" name="Int. J. Syst. Evol. Microbiol.">
        <title>The Global Catalogue of Microorganisms (GCM) 10K type strain sequencing project: providing services to taxonomists for standard genome sequencing and annotation.</title>
        <authorList>
            <consortium name="The Broad Institute Genomics Platform"/>
            <consortium name="The Broad Institute Genome Sequencing Center for Infectious Disease"/>
            <person name="Wu L."/>
            <person name="Ma J."/>
        </authorList>
    </citation>
    <scope>NUCLEOTIDE SEQUENCE [LARGE SCALE GENOMIC DNA]</scope>
    <source>
        <strain evidence="2">CGMCC 4.7304</strain>
    </source>
</reference>
<evidence type="ECO:0008006" key="3">
    <source>
        <dbReference type="Google" id="ProtNLM"/>
    </source>
</evidence>
<name>A0ABW0YQ61_9ACTN</name>
<proteinExistence type="predicted"/>
<protein>
    <recommendedName>
        <fullName evidence="3">Secreted protein</fullName>
    </recommendedName>
</protein>
<dbReference type="RefSeq" id="WP_390313679.1">
    <property type="nucleotide sequence ID" value="NZ_JBHSPB010000001.1"/>
</dbReference>
<gene>
    <name evidence="1" type="ORF">ACFP1Z_00760</name>
</gene>
<dbReference type="Proteomes" id="UP001596083">
    <property type="component" value="Unassembled WGS sequence"/>
</dbReference>
<keyword evidence="2" id="KW-1185">Reference proteome</keyword>
<evidence type="ECO:0000313" key="1">
    <source>
        <dbReference type="EMBL" id="MFC5718709.1"/>
    </source>
</evidence>
<comment type="caution">
    <text evidence="1">The sequence shown here is derived from an EMBL/GenBank/DDBJ whole genome shotgun (WGS) entry which is preliminary data.</text>
</comment>
<dbReference type="EMBL" id="JBHSPB010000001">
    <property type="protein sequence ID" value="MFC5718709.1"/>
    <property type="molecule type" value="Genomic_DNA"/>
</dbReference>